<dbReference type="AlphaFoldDB" id="A0A7C3RKV3"/>
<evidence type="ECO:0008006" key="2">
    <source>
        <dbReference type="Google" id="ProtNLM"/>
    </source>
</evidence>
<dbReference type="EMBL" id="DTLB01000018">
    <property type="protein sequence ID" value="HFW31985.1"/>
    <property type="molecule type" value="Genomic_DNA"/>
</dbReference>
<dbReference type="Gene3D" id="3.30.572.10">
    <property type="entry name" value="Thymidylate synthase/dCMP hydroxymethylase domain"/>
    <property type="match status" value="1"/>
</dbReference>
<reference evidence="1" key="1">
    <citation type="journal article" date="2020" name="mSystems">
        <title>Genome- and Community-Level Interaction Insights into Carbon Utilization and Element Cycling Functions of Hydrothermarchaeota in Hydrothermal Sediment.</title>
        <authorList>
            <person name="Zhou Z."/>
            <person name="Liu Y."/>
            <person name="Xu W."/>
            <person name="Pan J."/>
            <person name="Luo Z.H."/>
            <person name="Li M."/>
        </authorList>
    </citation>
    <scope>NUCLEOTIDE SEQUENCE [LARGE SCALE GENOMIC DNA]</scope>
    <source>
        <strain evidence="1">SpSt-87</strain>
    </source>
</reference>
<dbReference type="SUPFAM" id="SSF55831">
    <property type="entry name" value="Thymidylate synthase/dCMP hydroxymethylase"/>
    <property type="match status" value="1"/>
</dbReference>
<evidence type="ECO:0000313" key="1">
    <source>
        <dbReference type="EMBL" id="HFW31985.1"/>
    </source>
</evidence>
<accession>A0A7C3RKV3</accession>
<sequence length="244" mass="28079">MIVEERSIGEAYIKALEAVVENKVPYWYLTVHISRPVRDAGMKREISSLEVRDWLDVINVEDKVFKAFSRFRFSKPDPWTKGFTGEDWINGRIKDLLHPDGYYNKALRSGFSFDQLKEVEERLRARDRRGKKMHGGTSNALVCQVFLPHEDLRRACFLRPCAKGLRCLVMIDFKPEGDTLNLMAVFRSQYFDTKAYGNFIALAILLYSMCRRTDYRPGAIVSTANKVTFDGHGNCFTSILSGKE</sequence>
<protein>
    <recommendedName>
        <fullName evidence="2">Thymidylate synthase</fullName>
    </recommendedName>
</protein>
<proteinExistence type="predicted"/>
<comment type="caution">
    <text evidence="1">The sequence shown here is derived from an EMBL/GenBank/DDBJ whole genome shotgun (WGS) entry which is preliminary data.</text>
</comment>
<name>A0A7C3RKV3_ARCFL</name>
<organism evidence="1">
    <name type="scientific">Archaeoglobus fulgidus</name>
    <dbReference type="NCBI Taxonomy" id="2234"/>
    <lineage>
        <taxon>Archaea</taxon>
        <taxon>Methanobacteriati</taxon>
        <taxon>Methanobacteriota</taxon>
        <taxon>Archaeoglobi</taxon>
        <taxon>Archaeoglobales</taxon>
        <taxon>Archaeoglobaceae</taxon>
        <taxon>Archaeoglobus</taxon>
    </lineage>
</organism>
<dbReference type="InterPro" id="IPR036926">
    <property type="entry name" value="Thymidate_synth/dCMP_Mease_sf"/>
</dbReference>
<gene>
    <name evidence="1" type="ORF">ENW66_03405</name>
</gene>